<evidence type="ECO:0000313" key="3">
    <source>
        <dbReference type="Proteomes" id="UP000198412"/>
    </source>
</evidence>
<proteinExistence type="predicted"/>
<gene>
    <name evidence="2" type="ORF">SAMN04488111_2923</name>
</gene>
<keyword evidence="2" id="KW-0808">Transferase</keyword>
<dbReference type="AlphaFoldDB" id="A0A238YZ10"/>
<evidence type="ECO:0000313" key="2">
    <source>
        <dbReference type="EMBL" id="SNR75981.1"/>
    </source>
</evidence>
<dbReference type="RefSeq" id="WP_089379188.1">
    <property type="nucleotide sequence ID" value="NZ_FZNX01000005.1"/>
</dbReference>
<sequence length="313" mass="36530">MNLEDFKLKYQKQPVIEYANSVKESPLVSVCVGTYQHASYIKDCLEGILMQKTTFSFEILLGEDASTDGAREICIEYAKKYPDKIKLFLHHRENNIKINGAFSGRFNFIYNLFNSKGKYIALCDGDDYWIDPFKLQEQVNFLEQNTSNILCGTEVSVFQKNGNIKEKTQKSTTIKLVHLEDVLKNYPFYTCTIVFKNGPIPMELFQDFNAGDHALISYLLQFGNGVILPKVTTVYNFHGNGISSSLNHERYLYHRLNDRKALIKLHKPYFKWIIKKQGLVIIWNYLKQAIRWRKEFINALYSNRKLIIKYILN</sequence>
<evidence type="ECO:0000259" key="1">
    <source>
        <dbReference type="Pfam" id="PF00535"/>
    </source>
</evidence>
<dbReference type="PANTHER" id="PTHR22916:SF3">
    <property type="entry name" value="UDP-GLCNAC:BETAGAL BETA-1,3-N-ACETYLGLUCOSAMINYLTRANSFERASE-LIKE PROTEIN 1"/>
    <property type="match status" value="1"/>
</dbReference>
<dbReference type="OrthoDB" id="9788101at2"/>
<dbReference type="SUPFAM" id="SSF53448">
    <property type="entry name" value="Nucleotide-diphospho-sugar transferases"/>
    <property type="match status" value="1"/>
</dbReference>
<name>A0A238YZ10_9FLAO</name>
<accession>A0A238YZ10</accession>
<organism evidence="2 3">
    <name type="scientific">Lutibacter flavus</name>
    <dbReference type="NCBI Taxonomy" id="691689"/>
    <lineage>
        <taxon>Bacteria</taxon>
        <taxon>Pseudomonadati</taxon>
        <taxon>Bacteroidota</taxon>
        <taxon>Flavobacteriia</taxon>
        <taxon>Flavobacteriales</taxon>
        <taxon>Flavobacteriaceae</taxon>
        <taxon>Lutibacter</taxon>
    </lineage>
</organism>
<dbReference type="EMBL" id="FZNX01000005">
    <property type="protein sequence ID" value="SNR75981.1"/>
    <property type="molecule type" value="Genomic_DNA"/>
</dbReference>
<dbReference type="InterPro" id="IPR029044">
    <property type="entry name" value="Nucleotide-diphossugar_trans"/>
</dbReference>
<feature type="domain" description="Glycosyltransferase 2-like" evidence="1">
    <location>
        <begin position="29"/>
        <end position="170"/>
    </location>
</feature>
<dbReference type="Gene3D" id="3.90.550.10">
    <property type="entry name" value="Spore Coat Polysaccharide Biosynthesis Protein SpsA, Chain A"/>
    <property type="match status" value="1"/>
</dbReference>
<dbReference type="Pfam" id="PF00535">
    <property type="entry name" value="Glycos_transf_2"/>
    <property type="match status" value="1"/>
</dbReference>
<dbReference type="PANTHER" id="PTHR22916">
    <property type="entry name" value="GLYCOSYLTRANSFERASE"/>
    <property type="match status" value="1"/>
</dbReference>
<reference evidence="3" key="1">
    <citation type="submission" date="2017-06" db="EMBL/GenBank/DDBJ databases">
        <authorList>
            <person name="Varghese N."/>
            <person name="Submissions S."/>
        </authorList>
    </citation>
    <scope>NUCLEOTIDE SEQUENCE [LARGE SCALE GENOMIC DNA]</scope>
    <source>
        <strain evidence="3">DSM 27993</strain>
    </source>
</reference>
<dbReference type="InterPro" id="IPR001173">
    <property type="entry name" value="Glyco_trans_2-like"/>
</dbReference>
<dbReference type="GO" id="GO:0016758">
    <property type="term" value="F:hexosyltransferase activity"/>
    <property type="evidence" value="ECO:0007669"/>
    <property type="project" value="UniProtKB-ARBA"/>
</dbReference>
<dbReference type="Proteomes" id="UP000198412">
    <property type="component" value="Unassembled WGS sequence"/>
</dbReference>
<keyword evidence="3" id="KW-1185">Reference proteome</keyword>
<protein>
    <submittedName>
        <fullName evidence="2">Glycosyltransferase involved in cell wall bisynthesis</fullName>
    </submittedName>
</protein>